<feature type="compositionally biased region" description="Low complexity" evidence="9">
    <location>
        <begin position="269"/>
        <end position="281"/>
    </location>
</feature>
<dbReference type="Pfam" id="PF12796">
    <property type="entry name" value="Ank_2"/>
    <property type="match status" value="1"/>
</dbReference>
<evidence type="ECO:0000256" key="2">
    <source>
        <dbReference type="ARBA" id="ARBA00022483"/>
    </source>
</evidence>
<evidence type="ECO:0000313" key="11">
    <source>
        <dbReference type="Proteomes" id="UP000728032"/>
    </source>
</evidence>
<keyword evidence="5" id="KW-0638">Presynaptic neurotoxin</keyword>
<dbReference type="PANTHER" id="PTHR24171">
    <property type="entry name" value="ANKYRIN REPEAT DOMAIN-CONTAINING PROTEIN 39-RELATED"/>
    <property type="match status" value="1"/>
</dbReference>
<keyword evidence="6 8" id="KW-0040">ANK repeat</keyword>
<protein>
    <submittedName>
        <fullName evidence="10">Uncharacterized protein</fullName>
    </submittedName>
</protein>
<gene>
    <name evidence="10" type="ORF">ONB1V03_LOCUS5663</name>
</gene>
<dbReference type="PROSITE" id="PS50088">
    <property type="entry name" value="ANK_REPEAT"/>
    <property type="match status" value="1"/>
</dbReference>
<organism evidence="10">
    <name type="scientific">Oppiella nova</name>
    <dbReference type="NCBI Taxonomy" id="334625"/>
    <lineage>
        <taxon>Eukaryota</taxon>
        <taxon>Metazoa</taxon>
        <taxon>Ecdysozoa</taxon>
        <taxon>Arthropoda</taxon>
        <taxon>Chelicerata</taxon>
        <taxon>Arachnida</taxon>
        <taxon>Acari</taxon>
        <taxon>Acariformes</taxon>
        <taxon>Sarcoptiformes</taxon>
        <taxon>Oribatida</taxon>
        <taxon>Brachypylina</taxon>
        <taxon>Oppioidea</taxon>
        <taxon>Oppiidae</taxon>
        <taxon>Oppiella</taxon>
    </lineage>
</organism>
<keyword evidence="11" id="KW-1185">Reference proteome</keyword>
<feature type="region of interest" description="Disordered" evidence="9">
    <location>
        <begin position="297"/>
        <end position="327"/>
    </location>
</feature>
<evidence type="ECO:0000256" key="5">
    <source>
        <dbReference type="ARBA" id="ARBA00023028"/>
    </source>
</evidence>
<proteinExistence type="predicted"/>
<dbReference type="InterPro" id="IPR036770">
    <property type="entry name" value="Ankyrin_rpt-contain_sf"/>
</dbReference>
<keyword evidence="7" id="KW-1053">Target membrane</keyword>
<name>A0A7R9QHZ4_9ACAR</name>
<keyword evidence="5" id="KW-0800">Toxin</keyword>
<dbReference type="InterPro" id="IPR002110">
    <property type="entry name" value="Ankyrin_rpt"/>
</dbReference>
<evidence type="ECO:0000256" key="4">
    <source>
        <dbReference type="ARBA" id="ARBA00022737"/>
    </source>
</evidence>
<dbReference type="GO" id="GO:0006887">
    <property type="term" value="P:exocytosis"/>
    <property type="evidence" value="ECO:0007669"/>
    <property type="project" value="UniProtKB-KW"/>
</dbReference>
<evidence type="ECO:0000256" key="6">
    <source>
        <dbReference type="ARBA" id="ARBA00023043"/>
    </source>
</evidence>
<dbReference type="PROSITE" id="PS50297">
    <property type="entry name" value="ANK_REP_REGION"/>
    <property type="match status" value="1"/>
</dbReference>
<feature type="region of interest" description="Disordered" evidence="9">
    <location>
        <begin position="265"/>
        <end position="284"/>
    </location>
</feature>
<keyword evidence="7" id="KW-0472">Membrane</keyword>
<dbReference type="Proteomes" id="UP000728032">
    <property type="component" value="Unassembled WGS sequence"/>
</dbReference>
<dbReference type="EMBL" id="OC917151">
    <property type="protein sequence ID" value="CAD7646311.1"/>
    <property type="molecule type" value="Genomic_DNA"/>
</dbReference>
<keyword evidence="5" id="KW-0528">Neurotoxin</keyword>
<evidence type="ECO:0000256" key="1">
    <source>
        <dbReference type="ARBA" id="ARBA00004175"/>
    </source>
</evidence>
<evidence type="ECO:0000256" key="9">
    <source>
        <dbReference type="SAM" id="MobiDB-lite"/>
    </source>
</evidence>
<keyword evidence="3" id="KW-1052">Target cell membrane</keyword>
<dbReference type="EMBL" id="CAJPVJ010002326">
    <property type="protein sequence ID" value="CAG2166136.1"/>
    <property type="molecule type" value="Genomic_DNA"/>
</dbReference>
<evidence type="ECO:0000256" key="8">
    <source>
        <dbReference type="PROSITE-ProRule" id="PRU00023"/>
    </source>
</evidence>
<sequence length="374" mass="42401">MEIAGLDKFALAQAANLQFLFTKAGLSNIADQQLAKLDAQLILGFDSQEDQGKFVAAYYTIANLTELETIEVAEVTEIPDTIEVVKVVNVIAEDKHQRKIRAVDEVDSTDYLATEEQSVTSKARNLQQVNINPGIDKLVEYQQKHFGQYTEKIQEPTQLKRYRRSDSDDERENNRKLFSAISKGKVQKVEELLNSGVQVNVVDKNNKDNTPLHYAIEKNKKEIVKLLLKQQGININAKNDKGKTPRDLARDQNNQEILDMLEEHLQKHSSSGVDSQQQGSQLISAGTDQQVAGGSAIDLPSIQQSPLKRKATNSDEEDREKDIEADELLKVDKDHNTQWQEALQIDKTGLFKDYYYPLIREMCCLKKQQNLEML</sequence>
<feature type="compositionally biased region" description="Acidic residues" evidence="9">
    <location>
        <begin position="314"/>
        <end position="326"/>
    </location>
</feature>
<dbReference type="Gene3D" id="1.25.40.20">
    <property type="entry name" value="Ankyrin repeat-containing domain"/>
    <property type="match status" value="1"/>
</dbReference>
<dbReference type="GO" id="GO:0044231">
    <property type="term" value="C:host cell presynaptic membrane"/>
    <property type="evidence" value="ECO:0007669"/>
    <property type="project" value="UniProtKB-KW"/>
</dbReference>
<accession>A0A7R9QHZ4</accession>
<dbReference type="AlphaFoldDB" id="A0A7R9QHZ4"/>
<keyword evidence="2" id="KW-0268">Exocytosis</keyword>
<dbReference type="GO" id="GO:0044218">
    <property type="term" value="C:other organism cell membrane"/>
    <property type="evidence" value="ECO:0007669"/>
    <property type="project" value="UniProtKB-KW"/>
</dbReference>
<keyword evidence="4" id="KW-0677">Repeat</keyword>
<comment type="subcellular location">
    <subcellularLocation>
        <location evidence="1">Target cell membrane</location>
    </subcellularLocation>
</comment>
<evidence type="ECO:0000256" key="3">
    <source>
        <dbReference type="ARBA" id="ARBA00022537"/>
    </source>
</evidence>
<reference evidence="10" key="1">
    <citation type="submission" date="2020-11" db="EMBL/GenBank/DDBJ databases">
        <authorList>
            <person name="Tran Van P."/>
        </authorList>
    </citation>
    <scope>NUCLEOTIDE SEQUENCE</scope>
</reference>
<evidence type="ECO:0000256" key="7">
    <source>
        <dbReference type="ARBA" id="ARBA00023298"/>
    </source>
</evidence>
<dbReference type="OrthoDB" id="439236at2759"/>
<dbReference type="SUPFAM" id="SSF48403">
    <property type="entry name" value="Ankyrin repeat"/>
    <property type="match status" value="1"/>
</dbReference>
<dbReference type="SMART" id="SM00248">
    <property type="entry name" value="ANK"/>
    <property type="match status" value="3"/>
</dbReference>
<feature type="repeat" description="ANK" evidence="8">
    <location>
        <begin position="207"/>
        <end position="240"/>
    </location>
</feature>
<evidence type="ECO:0000313" key="10">
    <source>
        <dbReference type="EMBL" id="CAD7646311.1"/>
    </source>
</evidence>